<dbReference type="STRING" id="1072685.IX83_02915"/>
<evidence type="ECO:0000256" key="1">
    <source>
        <dbReference type="SAM" id="SignalP"/>
    </source>
</evidence>
<feature type="chain" id="PRO_5001717543" description="Filamentous haemagglutinin FhaB/tRNA nuclease CdiA-like TPS domain-containing protein" evidence="1">
    <location>
        <begin position="23"/>
        <end position="692"/>
    </location>
</feature>
<reference evidence="3 4" key="1">
    <citation type="journal article" date="2014" name="BMC Genomics">
        <title>A genomic perspective on a new bacterial genus and species from the Alcaligenaceae family, Basilea psittacipulmonis.</title>
        <authorList>
            <person name="Whiteson K.L."/>
            <person name="Hernandez D."/>
            <person name="Lazarevic V."/>
            <person name="Gaia N."/>
            <person name="Farinelli L."/>
            <person name="Francois P."/>
            <person name="Pilo P."/>
            <person name="Frey J."/>
            <person name="Schrenzel J."/>
        </authorList>
    </citation>
    <scope>NUCLEOTIDE SEQUENCE [LARGE SCALE GENOMIC DNA]</scope>
    <source>
        <strain evidence="3 4">DSM 24701</strain>
    </source>
</reference>
<dbReference type="OrthoDB" id="5666689at2"/>
<accession>A0A077DGV3</accession>
<dbReference type="NCBIfam" id="TIGR01731">
    <property type="entry name" value="fil_hemag_20aa"/>
    <property type="match status" value="4"/>
</dbReference>
<dbReference type="HOGENOM" id="CLU_397759_0_0_4"/>
<keyword evidence="4" id="KW-1185">Reference proteome</keyword>
<dbReference type="SMART" id="SM00912">
    <property type="entry name" value="Haemagg_act"/>
    <property type="match status" value="1"/>
</dbReference>
<evidence type="ECO:0000313" key="3">
    <source>
        <dbReference type="EMBL" id="AIL32403.1"/>
    </source>
</evidence>
<dbReference type="Pfam" id="PF05594">
    <property type="entry name" value="Fil_haemagg"/>
    <property type="match status" value="1"/>
</dbReference>
<feature type="signal peptide" evidence="1">
    <location>
        <begin position="1"/>
        <end position="22"/>
    </location>
</feature>
<gene>
    <name evidence="3" type="ORF">IX83_02915</name>
</gene>
<dbReference type="InterPro" id="IPR010069">
    <property type="entry name" value="CdiA_FHA1_rpt"/>
</dbReference>
<dbReference type="KEGG" id="bpsi:IX83_02915"/>
<dbReference type="SUPFAM" id="SSF51126">
    <property type="entry name" value="Pectin lyase-like"/>
    <property type="match status" value="1"/>
</dbReference>
<dbReference type="Pfam" id="PF05860">
    <property type="entry name" value="TPS"/>
    <property type="match status" value="1"/>
</dbReference>
<dbReference type="InterPro" id="IPR012334">
    <property type="entry name" value="Pectin_lyas_fold"/>
</dbReference>
<protein>
    <recommendedName>
        <fullName evidence="2">Filamentous haemagglutinin FhaB/tRNA nuclease CdiA-like TPS domain-containing protein</fullName>
    </recommendedName>
</protein>
<dbReference type="InterPro" id="IPR008638">
    <property type="entry name" value="FhaB/CdiA-like_TPS"/>
</dbReference>
<keyword evidence="1" id="KW-0732">Signal</keyword>
<feature type="domain" description="Filamentous haemagglutinin FhaB/tRNA nuclease CdiA-like TPS" evidence="2">
    <location>
        <begin position="46"/>
        <end position="167"/>
    </location>
</feature>
<organism evidence="3 4">
    <name type="scientific">Basilea psittacipulmonis DSM 24701</name>
    <dbReference type="NCBI Taxonomy" id="1072685"/>
    <lineage>
        <taxon>Bacteria</taxon>
        <taxon>Pseudomonadati</taxon>
        <taxon>Pseudomonadota</taxon>
        <taxon>Betaproteobacteria</taxon>
        <taxon>Burkholderiales</taxon>
        <taxon>Alcaligenaceae</taxon>
        <taxon>Basilea</taxon>
    </lineage>
</organism>
<dbReference type="Proteomes" id="UP000028945">
    <property type="component" value="Chromosome"/>
</dbReference>
<name>A0A077DGV3_9BURK</name>
<dbReference type="InterPro" id="IPR008619">
    <property type="entry name" value="Filamentous_hemagglutn_rpt"/>
</dbReference>
<proteinExistence type="predicted"/>
<dbReference type="Gene3D" id="2.160.20.10">
    <property type="entry name" value="Single-stranded right-handed beta-helix, Pectin lyase-like"/>
    <property type="match status" value="1"/>
</dbReference>
<sequence length="692" mass="73956">MKRTLKLSLLVSVLSVAYQVYAADLTAVEVDKSASVNQQPVLLKTDSGVVQVNIAQTTASGVSVNQFKTFNVGKDNLILNNSAVASQTELAGWVAGNEALAKGAEAKIIINQVNSDRPSELNGYIEVAGKRADVVIANESGIQVNHAGFINASKVTLTTGAPKLNAQGNIEGYDVAKGTIQIEEGGTLDTEKSDYTHIISKAVEVRGKVLAKDLRVVAGENEVDPSGQVVKRSNAESATVGIDTKALGGMYANKITLVTTDRGAGVNNAGDIRGNEITIDANGNLINTGTLIAQDHLDIKVSGDVTNSASQSEENIRSGGTLRVTAGGKIHNKGKIESVGHMQMTAGGDLVNEQTIQTSGKLVAKAGGKVVNKGTIQSNADMDITAKDSVENEKLIRSSARLSINSQSGKIVNAGTIQAGQSLNLTSHDGIDNEQGVIQALHVSTRNHDENNVAVTFNGSERFVAQDAVRVDAQQENEALKLLVSRQVNLSNVPNEETSEEEQNNIGGLTGIKELSVSYAEENAQIELTAQNLIGNMSARPFEISSSDGRYEIQTDPKYTQYRQWLGSDYMLELLSIDPQQVLARLGDAYFEQVIIAEQLKQLRKNASANMSPNVLETEIKSMMEQGVKFALQENGKVKVGMPLTTSQESSLKHDIVWLVKDEVLLPGANSPVAVLYPKVYLAPKSVKLTRN</sequence>
<dbReference type="NCBIfam" id="TIGR01901">
    <property type="entry name" value="adhes_NPXG"/>
    <property type="match status" value="1"/>
</dbReference>
<evidence type="ECO:0000313" key="4">
    <source>
        <dbReference type="Proteomes" id="UP000028945"/>
    </source>
</evidence>
<dbReference type="InterPro" id="IPR011050">
    <property type="entry name" value="Pectin_lyase_fold/virulence"/>
</dbReference>
<evidence type="ECO:0000259" key="2">
    <source>
        <dbReference type="SMART" id="SM00912"/>
    </source>
</evidence>
<dbReference type="EMBL" id="CP009238">
    <property type="protein sequence ID" value="AIL32403.1"/>
    <property type="molecule type" value="Genomic_DNA"/>
</dbReference>
<dbReference type="AlphaFoldDB" id="A0A077DGV3"/>
<dbReference type="eggNOG" id="COG3210">
    <property type="taxonomic scope" value="Bacteria"/>
</dbReference>
<dbReference type="RefSeq" id="WP_038498968.1">
    <property type="nucleotide sequence ID" value="NZ_AFWK01000027.1"/>
</dbReference>